<dbReference type="PROSITE" id="PS00092">
    <property type="entry name" value="N6_MTASE"/>
    <property type="match status" value="1"/>
</dbReference>
<dbReference type="InterPro" id="IPR007848">
    <property type="entry name" value="Small_mtfrase_dom"/>
</dbReference>
<dbReference type="OrthoDB" id="9800643at2"/>
<dbReference type="InterPro" id="IPR019874">
    <property type="entry name" value="RF_methyltr_PrmC"/>
</dbReference>
<organism evidence="8 9">
    <name type="scientific">Porphyromonas cangingivalis</name>
    <dbReference type="NCBI Taxonomy" id="36874"/>
    <lineage>
        <taxon>Bacteria</taxon>
        <taxon>Pseudomonadati</taxon>
        <taxon>Bacteroidota</taxon>
        <taxon>Bacteroidia</taxon>
        <taxon>Bacteroidales</taxon>
        <taxon>Porphyromonadaceae</taxon>
        <taxon>Porphyromonas</taxon>
    </lineage>
</organism>
<feature type="domain" description="Release factor glutamine methyltransferase N-terminal" evidence="7">
    <location>
        <begin position="11"/>
        <end position="78"/>
    </location>
</feature>
<evidence type="ECO:0000256" key="2">
    <source>
        <dbReference type="ARBA" id="ARBA00022603"/>
    </source>
</evidence>
<protein>
    <recommendedName>
        <fullName evidence="1">peptide chain release factor N(5)-glutamine methyltransferase</fullName>
        <ecNumber evidence="1">2.1.1.297</ecNumber>
    </recommendedName>
</protein>
<keyword evidence="3" id="KW-0808">Transferase</keyword>
<dbReference type="Proteomes" id="UP000030125">
    <property type="component" value="Unassembled WGS sequence"/>
</dbReference>
<evidence type="ECO:0000256" key="5">
    <source>
        <dbReference type="ARBA" id="ARBA00048391"/>
    </source>
</evidence>
<gene>
    <name evidence="8" type="ORF">HQ35_05510</name>
</gene>
<keyword evidence="2" id="KW-0489">Methyltransferase</keyword>
<dbReference type="InterPro" id="IPR002052">
    <property type="entry name" value="DNA_methylase_N6_adenine_CS"/>
</dbReference>
<dbReference type="Pfam" id="PF17827">
    <property type="entry name" value="PrmC_N"/>
    <property type="match status" value="1"/>
</dbReference>
<comment type="catalytic activity">
    <reaction evidence="5">
        <text>L-glutaminyl-[peptide chain release factor] + S-adenosyl-L-methionine = N(5)-methyl-L-glutaminyl-[peptide chain release factor] + S-adenosyl-L-homocysteine + H(+)</text>
        <dbReference type="Rhea" id="RHEA:42896"/>
        <dbReference type="Rhea" id="RHEA-COMP:10271"/>
        <dbReference type="Rhea" id="RHEA-COMP:10272"/>
        <dbReference type="ChEBI" id="CHEBI:15378"/>
        <dbReference type="ChEBI" id="CHEBI:30011"/>
        <dbReference type="ChEBI" id="CHEBI:57856"/>
        <dbReference type="ChEBI" id="CHEBI:59789"/>
        <dbReference type="ChEBI" id="CHEBI:61891"/>
        <dbReference type="EC" id="2.1.1.297"/>
    </reaction>
</comment>
<dbReference type="STRING" id="36874.HQ34_01970"/>
<dbReference type="CDD" id="cd02440">
    <property type="entry name" value="AdoMet_MTases"/>
    <property type="match status" value="1"/>
</dbReference>
<dbReference type="eggNOG" id="COG2890">
    <property type="taxonomic scope" value="Bacteria"/>
</dbReference>
<dbReference type="GO" id="GO:0032259">
    <property type="term" value="P:methylation"/>
    <property type="evidence" value="ECO:0007669"/>
    <property type="project" value="UniProtKB-KW"/>
</dbReference>
<dbReference type="InterPro" id="IPR050320">
    <property type="entry name" value="N5-glutamine_MTase"/>
</dbReference>
<evidence type="ECO:0000259" key="6">
    <source>
        <dbReference type="Pfam" id="PF05175"/>
    </source>
</evidence>
<evidence type="ECO:0000256" key="4">
    <source>
        <dbReference type="ARBA" id="ARBA00022691"/>
    </source>
</evidence>
<dbReference type="InterPro" id="IPR029063">
    <property type="entry name" value="SAM-dependent_MTases_sf"/>
</dbReference>
<comment type="caution">
    <text evidence="8">The sequence shown here is derived from an EMBL/GenBank/DDBJ whole genome shotgun (WGS) entry which is preliminary data.</text>
</comment>
<evidence type="ECO:0000259" key="7">
    <source>
        <dbReference type="Pfam" id="PF17827"/>
    </source>
</evidence>
<name>A0A0A2ES03_PORCN</name>
<dbReference type="GO" id="GO:0102559">
    <property type="term" value="F:peptide chain release factor N(5)-glutamine methyltransferase activity"/>
    <property type="evidence" value="ECO:0007669"/>
    <property type="project" value="UniProtKB-EC"/>
</dbReference>
<dbReference type="AlphaFoldDB" id="A0A0A2ES03"/>
<reference evidence="8 9" key="1">
    <citation type="submission" date="2014-08" db="EMBL/GenBank/DDBJ databases">
        <title>Porphyromonas cangingivalis strain:COT-109_OH1386 Genome sequencing.</title>
        <authorList>
            <person name="Wallis C."/>
            <person name="Deusch O."/>
            <person name="O'Flynn C."/>
            <person name="Davis I."/>
            <person name="Jospin G."/>
            <person name="Darling A.E."/>
            <person name="Coil D.A."/>
            <person name="Alexiev A."/>
            <person name="Horsfall A."/>
            <person name="Kirkwood N."/>
            <person name="Harris S."/>
            <person name="Eisen J.A."/>
        </authorList>
    </citation>
    <scope>NUCLEOTIDE SEQUENCE [LARGE SCALE GENOMIC DNA]</scope>
    <source>
        <strain evidence="9">COT-109 OH1386</strain>
    </source>
</reference>
<dbReference type="InterPro" id="IPR040758">
    <property type="entry name" value="PrmC_N"/>
</dbReference>
<dbReference type="NCBIfam" id="TIGR03534">
    <property type="entry name" value="RF_mod_PrmC"/>
    <property type="match status" value="1"/>
</dbReference>
<keyword evidence="9" id="KW-1185">Reference proteome</keyword>
<keyword evidence="4" id="KW-0949">S-adenosyl-L-methionine</keyword>
<evidence type="ECO:0000313" key="8">
    <source>
        <dbReference type="EMBL" id="KGN80422.1"/>
    </source>
</evidence>
<dbReference type="NCBIfam" id="TIGR00536">
    <property type="entry name" value="hemK_fam"/>
    <property type="match status" value="1"/>
</dbReference>
<evidence type="ECO:0000256" key="3">
    <source>
        <dbReference type="ARBA" id="ARBA00022679"/>
    </source>
</evidence>
<dbReference type="PANTHER" id="PTHR18895:SF74">
    <property type="entry name" value="MTRF1L RELEASE FACTOR GLUTAMINE METHYLTRANSFERASE"/>
    <property type="match status" value="1"/>
</dbReference>
<dbReference type="Gene3D" id="1.10.8.10">
    <property type="entry name" value="DNA helicase RuvA subunit, C-terminal domain"/>
    <property type="match status" value="1"/>
</dbReference>
<dbReference type="Pfam" id="PF05175">
    <property type="entry name" value="MTS"/>
    <property type="match status" value="1"/>
</dbReference>
<dbReference type="Gene3D" id="3.40.50.150">
    <property type="entry name" value="Vaccinia Virus protein VP39"/>
    <property type="match status" value="1"/>
</dbReference>
<dbReference type="InterPro" id="IPR004556">
    <property type="entry name" value="HemK-like"/>
</dbReference>
<dbReference type="EMBL" id="JQJD01000040">
    <property type="protein sequence ID" value="KGN80422.1"/>
    <property type="molecule type" value="Genomic_DNA"/>
</dbReference>
<dbReference type="GO" id="GO:0003676">
    <property type="term" value="F:nucleic acid binding"/>
    <property type="evidence" value="ECO:0007669"/>
    <property type="project" value="InterPro"/>
</dbReference>
<evidence type="ECO:0000256" key="1">
    <source>
        <dbReference type="ARBA" id="ARBA00012771"/>
    </source>
</evidence>
<dbReference type="RefSeq" id="WP_036851626.1">
    <property type="nucleotide sequence ID" value="NZ_JQJD01000040.1"/>
</dbReference>
<dbReference type="PANTHER" id="PTHR18895">
    <property type="entry name" value="HEMK METHYLTRANSFERASE"/>
    <property type="match status" value="1"/>
</dbReference>
<sequence length="295" mass="33241">MTTIRSLKEYIAQTLSSYYPTEEAESIARRLLESAYGVSYPMLVITPPKDTQIHEGQKMIEGWMERLLNHEPLQYILGFTEFDGLRIKVAPGVLIPRPETEYLCELIRERFAPTAKKKLHIQAIDLCTGSGCIALSLSASFPNAEIEAVDQSDLALMTARNNIEAHPTLAPRLNLIKADLLSDTFIPTSEHYDLIVSNPPYVLEKERTEIHPHVLDHEPSMALFVSDKTPLLFYEAILKKFAHILSPEGLIAFEINQSLGHDTANLCSSHGLIAEIVQDQYGRDRFVFAKHKTNE</sequence>
<evidence type="ECO:0000313" key="9">
    <source>
        <dbReference type="Proteomes" id="UP000030125"/>
    </source>
</evidence>
<accession>A0A0A2ES03</accession>
<dbReference type="EC" id="2.1.1.297" evidence="1"/>
<feature type="domain" description="Methyltransferase small" evidence="6">
    <location>
        <begin position="116"/>
        <end position="206"/>
    </location>
</feature>
<proteinExistence type="predicted"/>
<dbReference type="SUPFAM" id="SSF53335">
    <property type="entry name" value="S-adenosyl-L-methionine-dependent methyltransferases"/>
    <property type="match status" value="1"/>
</dbReference>